<gene>
    <name evidence="9" type="ORF">H5410_060129</name>
</gene>
<keyword evidence="3" id="KW-0319">Glycerol metabolism</keyword>
<sequence length="664" mass="72902">MALRTFYPLQTSLVGFHWLLLPPSSTVAASGNVESLVSLMLGDAPLVIARGGVSGLFPDSSYEAYTMAMETSLPNVISWCDVQLTKDGVGICFPDLKLDNASDIDHDNFFTQHNLSMRSYIISLSKNVLINYISSPEDDVEPSINQTYGFLLNNLTFFKTFASGILVPKSYIWPLVLDAHKEGLEIFASEFANEVHFPYNFSYDPTSEYLSFIDNGVFYVDGVLSDFPVTASATIEKFLIITSEGASGDYPGCTDMAYTKAVSDGADVLDCPVQMTKDGIPFCLGSINLVGKTTILQSPFSNITNTDPVLNIITGIFTFNLNWDEIKSLKRKLNRLISHLPSSLKLWMCVPKSHEFSVVLNMLSLLVAAISSPWSGFGLYRNPKAINDGSFVSLVDFLIYAKSATTLSGVMIRIEKADYLANQGFGVIASVVEALRNTGYNNQTSKKVMIQSKDSSVLKEFKKRSYELVYMIDDNIRDIESATISEIKSFASSVILTKNSVFRSEDDFLVGKTDVVQKLQSSNLSVYVQRFNNEFVSQAWDFFSDSSVEINNYIVGAGIDGVITDFPRTAATYRRNRCLGYKHRSLYFSPVETGGLLQFMSRQSLPPAEPPSPILTESDVVEPPLPPVAKIAPASNADASPIAQSSVVAGVLTCCLTILLADLS</sequence>
<evidence type="ECO:0000256" key="4">
    <source>
        <dbReference type="ARBA" id="ARBA00022801"/>
    </source>
</evidence>
<dbReference type="Gene3D" id="3.20.20.190">
    <property type="entry name" value="Phosphatidylinositol (PI) phosphodiesterase"/>
    <property type="match status" value="3"/>
</dbReference>
<reference evidence="9 10" key="1">
    <citation type="submission" date="2020-09" db="EMBL/GenBank/DDBJ databases">
        <title>De no assembly of potato wild relative species, Solanum commersonii.</title>
        <authorList>
            <person name="Cho K."/>
        </authorList>
    </citation>
    <scope>NUCLEOTIDE SEQUENCE [LARGE SCALE GENOMIC DNA]</scope>
    <source>
        <strain evidence="9">LZ3.2</strain>
        <tissue evidence="9">Leaf</tissue>
    </source>
</reference>
<dbReference type="InterPro" id="IPR017946">
    <property type="entry name" value="PLC-like_Pdiesterase_TIM-brl"/>
</dbReference>
<dbReference type="Proteomes" id="UP000824120">
    <property type="component" value="Chromosome 12"/>
</dbReference>
<comment type="catalytic activity">
    <reaction evidence="6">
        <text>a sn-glycero-3-phosphodiester + H2O = an alcohol + sn-glycerol 3-phosphate + H(+)</text>
        <dbReference type="Rhea" id="RHEA:12969"/>
        <dbReference type="ChEBI" id="CHEBI:15377"/>
        <dbReference type="ChEBI" id="CHEBI:15378"/>
        <dbReference type="ChEBI" id="CHEBI:30879"/>
        <dbReference type="ChEBI" id="CHEBI:57597"/>
        <dbReference type="ChEBI" id="CHEBI:83408"/>
        <dbReference type="EC" id="3.1.4.46"/>
    </reaction>
</comment>
<dbReference type="PROSITE" id="PS51704">
    <property type="entry name" value="GP_PDE"/>
    <property type="match status" value="2"/>
</dbReference>
<keyword evidence="4" id="KW-0378">Hydrolase</keyword>
<dbReference type="Pfam" id="PF03009">
    <property type="entry name" value="GDPD"/>
    <property type="match status" value="1"/>
</dbReference>
<evidence type="ECO:0000256" key="6">
    <source>
        <dbReference type="ARBA" id="ARBA00047512"/>
    </source>
</evidence>
<evidence type="ECO:0000256" key="5">
    <source>
        <dbReference type="ARBA" id="ARBA00023180"/>
    </source>
</evidence>
<feature type="domain" description="GP-PDE" evidence="8">
    <location>
        <begin position="45"/>
        <end position="111"/>
    </location>
</feature>
<protein>
    <recommendedName>
        <fullName evidence="1">glycerophosphodiester phosphodiesterase</fullName>
        <ecNumber evidence="1">3.1.4.46</ecNumber>
    </recommendedName>
</protein>
<keyword evidence="10" id="KW-1185">Reference proteome</keyword>
<name>A0A9J5W488_SOLCO</name>
<dbReference type="GO" id="GO:0008889">
    <property type="term" value="F:glycerophosphodiester phosphodiesterase activity"/>
    <property type="evidence" value="ECO:0007669"/>
    <property type="project" value="UniProtKB-EC"/>
</dbReference>
<keyword evidence="2 7" id="KW-0732">Signal</keyword>
<dbReference type="CDD" id="cd08604">
    <property type="entry name" value="GDPD_SHV3_repeat_2"/>
    <property type="match status" value="1"/>
</dbReference>
<dbReference type="GO" id="GO:0006071">
    <property type="term" value="P:glycerol metabolic process"/>
    <property type="evidence" value="ECO:0007669"/>
    <property type="project" value="UniProtKB-KW"/>
</dbReference>
<accession>A0A9J5W488</accession>
<evidence type="ECO:0000313" key="10">
    <source>
        <dbReference type="Proteomes" id="UP000824120"/>
    </source>
</evidence>
<proteinExistence type="predicted"/>
<evidence type="ECO:0000256" key="1">
    <source>
        <dbReference type="ARBA" id="ARBA00012247"/>
    </source>
</evidence>
<dbReference type="PANTHER" id="PTHR43620">
    <property type="entry name" value="GLYCEROPHOSPHORYL DIESTER PHOSPHODIESTERASE"/>
    <property type="match status" value="1"/>
</dbReference>
<feature type="domain" description="GP-PDE" evidence="8">
    <location>
        <begin position="238"/>
        <end position="574"/>
    </location>
</feature>
<organism evidence="9 10">
    <name type="scientific">Solanum commersonii</name>
    <name type="common">Commerson's wild potato</name>
    <name type="synonym">Commerson's nightshade</name>
    <dbReference type="NCBI Taxonomy" id="4109"/>
    <lineage>
        <taxon>Eukaryota</taxon>
        <taxon>Viridiplantae</taxon>
        <taxon>Streptophyta</taxon>
        <taxon>Embryophyta</taxon>
        <taxon>Tracheophyta</taxon>
        <taxon>Spermatophyta</taxon>
        <taxon>Magnoliopsida</taxon>
        <taxon>eudicotyledons</taxon>
        <taxon>Gunneridae</taxon>
        <taxon>Pentapetalae</taxon>
        <taxon>asterids</taxon>
        <taxon>lamiids</taxon>
        <taxon>Solanales</taxon>
        <taxon>Solanaceae</taxon>
        <taxon>Solanoideae</taxon>
        <taxon>Solaneae</taxon>
        <taxon>Solanum</taxon>
    </lineage>
</organism>
<dbReference type="SUPFAM" id="SSF51695">
    <property type="entry name" value="PLC-like phosphodiesterases"/>
    <property type="match status" value="2"/>
</dbReference>
<dbReference type="FunFam" id="3.20.20.190:FF:000011">
    <property type="entry name" value="Glycerophosphodiester phosphodiesterase GDPDL3"/>
    <property type="match status" value="1"/>
</dbReference>
<dbReference type="EMBL" id="JACXVP010000012">
    <property type="protein sequence ID" value="KAG5570363.1"/>
    <property type="molecule type" value="Genomic_DNA"/>
</dbReference>
<evidence type="ECO:0000256" key="2">
    <source>
        <dbReference type="ARBA" id="ARBA00022729"/>
    </source>
</evidence>
<dbReference type="OrthoDB" id="1058301at2759"/>
<keyword evidence="5" id="KW-0325">Glycoprotein</keyword>
<comment type="caution">
    <text evidence="9">The sequence shown here is derived from an EMBL/GenBank/DDBJ whole genome shotgun (WGS) entry which is preliminary data.</text>
</comment>
<dbReference type="AlphaFoldDB" id="A0A9J5W488"/>
<evidence type="ECO:0000256" key="7">
    <source>
        <dbReference type="SAM" id="SignalP"/>
    </source>
</evidence>
<dbReference type="EC" id="3.1.4.46" evidence="1"/>
<feature type="signal peptide" evidence="7">
    <location>
        <begin position="1"/>
        <end position="28"/>
    </location>
</feature>
<evidence type="ECO:0000256" key="3">
    <source>
        <dbReference type="ARBA" id="ARBA00022798"/>
    </source>
</evidence>
<evidence type="ECO:0000313" key="9">
    <source>
        <dbReference type="EMBL" id="KAG5570363.1"/>
    </source>
</evidence>
<dbReference type="GO" id="GO:0006629">
    <property type="term" value="P:lipid metabolic process"/>
    <property type="evidence" value="ECO:0007669"/>
    <property type="project" value="InterPro"/>
</dbReference>
<dbReference type="PANTHER" id="PTHR43620:SF13">
    <property type="entry name" value="GLYCEROPHOSPHODIESTER PHOSPHODIESTERASE"/>
    <property type="match status" value="1"/>
</dbReference>
<feature type="chain" id="PRO_5039897340" description="glycerophosphodiester phosphodiesterase" evidence="7">
    <location>
        <begin position="29"/>
        <end position="664"/>
    </location>
</feature>
<dbReference type="InterPro" id="IPR030395">
    <property type="entry name" value="GP_PDE_dom"/>
</dbReference>
<evidence type="ECO:0000259" key="8">
    <source>
        <dbReference type="PROSITE" id="PS51704"/>
    </source>
</evidence>